<evidence type="ECO:0000313" key="2">
    <source>
        <dbReference type="EMBL" id="MEG3183878.1"/>
    </source>
</evidence>
<keyword evidence="1" id="KW-1133">Transmembrane helix</keyword>
<comment type="caution">
    <text evidence="2">The sequence shown here is derived from an EMBL/GenBank/DDBJ whole genome shotgun (WGS) entry which is preliminary data.</text>
</comment>
<dbReference type="Proteomes" id="UP001355056">
    <property type="component" value="Unassembled WGS sequence"/>
</dbReference>
<gene>
    <name evidence="2" type="ORF">SNE34_07630</name>
</gene>
<name>A0ABU7YY42_9GAMM</name>
<reference evidence="2 3" key="1">
    <citation type="journal article" date="2016" name="Int. J. Syst. Evol. Microbiol.">
        <title>Lysobacter erysipheiresistens sp. nov., an antagonist of powdery mildew, isolated from tobacco-cultivated soil.</title>
        <authorList>
            <person name="Xie B."/>
            <person name="Li T."/>
            <person name="Lin X."/>
            <person name="Wang C.J."/>
            <person name="Chen Y.J."/>
            <person name="Liu W.J."/>
            <person name="Zhao Z.W."/>
        </authorList>
    </citation>
    <scope>NUCLEOTIDE SEQUENCE [LARGE SCALE GENOMIC DNA]</scope>
    <source>
        <strain evidence="2 3">RS-LYSO-3</strain>
    </source>
</reference>
<feature type="transmembrane region" description="Helical" evidence="1">
    <location>
        <begin position="52"/>
        <end position="73"/>
    </location>
</feature>
<accession>A0ABU7YY42</accession>
<keyword evidence="3" id="KW-1185">Reference proteome</keyword>
<sequence>MSRYSKVVIWLSIVSGLLAVGSFWWWTRLMAADFEACLLPVVPAGVDCSHDLQFGAAVVFAIIALTLLLSLLIRRVRESFARWRGD</sequence>
<feature type="transmembrane region" description="Helical" evidence="1">
    <location>
        <begin position="7"/>
        <end position="26"/>
    </location>
</feature>
<keyword evidence="1" id="KW-0812">Transmembrane</keyword>
<proteinExistence type="predicted"/>
<dbReference type="EMBL" id="JAXGFP010000003">
    <property type="protein sequence ID" value="MEG3183878.1"/>
    <property type="molecule type" value="Genomic_DNA"/>
</dbReference>
<evidence type="ECO:0000256" key="1">
    <source>
        <dbReference type="SAM" id="Phobius"/>
    </source>
</evidence>
<organism evidence="2 3">
    <name type="scientific">Novilysobacter erysipheiresistens</name>
    <dbReference type="NCBI Taxonomy" id="1749332"/>
    <lineage>
        <taxon>Bacteria</taxon>
        <taxon>Pseudomonadati</taxon>
        <taxon>Pseudomonadota</taxon>
        <taxon>Gammaproteobacteria</taxon>
        <taxon>Lysobacterales</taxon>
        <taxon>Lysobacteraceae</taxon>
        <taxon>Novilysobacter</taxon>
    </lineage>
</organism>
<dbReference type="RefSeq" id="WP_332616255.1">
    <property type="nucleotide sequence ID" value="NZ_JAXGFP010000003.1"/>
</dbReference>
<keyword evidence="1" id="KW-0472">Membrane</keyword>
<protein>
    <submittedName>
        <fullName evidence="2">Uncharacterized protein</fullName>
    </submittedName>
</protein>
<evidence type="ECO:0000313" key="3">
    <source>
        <dbReference type="Proteomes" id="UP001355056"/>
    </source>
</evidence>